<keyword evidence="5 8" id="KW-0378">Hydrolase</keyword>
<dbReference type="PIRSF" id="PIRSF004682">
    <property type="entry name" value="GmhB"/>
    <property type="match status" value="1"/>
</dbReference>
<dbReference type="Gene3D" id="3.40.50.1000">
    <property type="entry name" value="HAD superfamily/HAD-like"/>
    <property type="match status" value="1"/>
</dbReference>
<dbReference type="NCBIfam" id="TIGR01662">
    <property type="entry name" value="HAD-SF-IIIA"/>
    <property type="match status" value="1"/>
</dbReference>
<name>A0A5J4SVF1_9ZZZZ</name>
<dbReference type="PANTHER" id="PTHR42891:SF1">
    <property type="entry name" value="D-GLYCERO-BETA-D-MANNO-HEPTOSE-1,7-BISPHOSPHATE 7-PHOSPHATASE"/>
    <property type="match status" value="1"/>
</dbReference>
<dbReference type="Pfam" id="PF13242">
    <property type="entry name" value="Hydrolase_like"/>
    <property type="match status" value="1"/>
</dbReference>
<evidence type="ECO:0000256" key="2">
    <source>
        <dbReference type="ARBA" id="ARBA00005628"/>
    </source>
</evidence>
<comment type="similarity">
    <text evidence="2">Belongs to the GmhB family.</text>
</comment>
<dbReference type="PANTHER" id="PTHR42891">
    <property type="entry name" value="D-GLYCERO-BETA-D-MANNO-HEPTOSE-1,7-BISPHOSPHATE 7-PHOSPHATASE"/>
    <property type="match status" value="1"/>
</dbReference>
<proteinExistence type="inferred from homology"/>
<keyword evidence="3" id="KW-0963">Cytoplasm</keyword>
<comment type="subcellular location">
    <subcellularLocation>
        <location evidence="1">Cytoplasm</location>
    </subcellularLocation>
</comment>
<organism evidence="8">
    <name type="scientific">termite gut metagenome</name>
    <dbReference type="NCBI Taxonomy" id="433724"/>
    <lineage>
        <taxon>unclassified sequences</taxon>
        <taxon>metagenomes</taxon>
        <taxon>organismal metagenomes</taxon>
    </lineage>
</organism>
<keyword evidence="4" id="KW-0479">Metal-binding</keyword>
<dbReference type="SUPFAM" id="SSF56784">
    <property type="entry name" value="HAD-like"/>
    <property type="match status" value="1"/>
</dbReference>
<dbReference type="NCBIfam" id="TIGR01656">
    <property type="entry name" value="Histidinol-ppas"/>
    <property type="match status" value="1"/>
</dbReference>
<keyword evidence="6" id="KW-0119">Carbohydrate metabolism</keyword>
<reference evidence="8" key="1">
    <citation type="submission" date="2019-03" db="EMBL/GenBank/DDBJ databases">
        <title>Single cell metagenomics reveals metabolic interactions within the superorganism composed of flagellate Streblomastix strix and complex community of Bacteroidetes bacteria on its surface.</title>
        <authorList>
            <person name="Treitli S.C."/>
            <person name="Kolisko M."/>
            <person name="Husnik F."/>
            <person name="Keeling P."/>
            <person name="Hampl V."/>
        </authorList>
    </citation>
    <scope>NUCLEOTIDE SEQUENCE</scope>
    <source>
        <strain evidence="8">STM</strain>
    </source>
</reference>
<dbReference type="InterPro" id="IPR023214">
    <property type="entry name" value="HAD_sf"/>
</dbReference>
<dbReference type="CDD" id="cd07503">
    <property type="entry name" value="HAD_HisB-N"/>
    <property type="match status" value="1"/>
</dbReference>
<comment type="caution">
    <text evidence="8">The sequence shown here is derived from an EMBL/GenBank/DDBJ whole genome shotgun (WGS) entry which is preliminary data.</text>
</comment>
<sequence>MRNRAIFLDRDGTIIVDKGYIYRTEEIDLLPKVIDALQIFQKKGYLLIVITNQSGVGRGYYKVEDVILFNNALKCKLKKYNVIISDFFVCMHTPDDKCICRKPSPYLINKAIAKYSVDPEQSFMFGDKYTDVICGENAHVRSFLITEEHSLYYWSKVIEKNEHGI</sequence>
<dbReference type="GO" id="GO:0016791">
    <property type="term" value="F:phosphatase activity"/>
    <property type="evidence" value="ECO:0007669"/>
    <property type="project" value="InterPro"/>
</dbReference>
<evidence type="ECO:0000256" key="4">
    <source>
        <dbReference type="ARBA" id="ARBA00022723"/>
    </source>
</evidence>
<protein>
    <recommendedName>
        <fullName evidence="7">D,D-heptose 1,7-bisphosphate phosphatase</fullName>
    </recommendedName>
</protein>
<dbReference type="GO" id="GO:0005975">
    <property type="term" value="P:carbohydrate metabolic process"/>
    <property type="evidence" value="ECO:0007669"/>
    <property type="project" value="InterPro"/>
</dbReference>
<gene>
    <name evidence="8" type="ORF">EZS27_002445</name>
</gene>
<accession>A0A5J4SVF1</accession>
<evidence type="ECO:0000256" key="3">
    <source>
        <dbReference type="ARBA" id="ARBA00022490"/>
    </source>
</evidence>
<evidence type="ECO:0000256" key="5">
    <source>
        <dbReference type="ARBA" id="ARBA00022801"/>
    </source>
</evidence>
<evidence type="ECO:0000256" key="1">
    <source>
        <dbReference type="ARBA" id="ARBA00004496"/>
    </source>
</evidence>
<evidence type="ECO:0000313" key="8">
    <source>
        <dbReference type="EMBL" id="KAA6350179.1"/>
    </source>
</evidence>
<dbReference type="InterPro" id="IPR006543">
    <property type="entry name" value="Histidinol-phos"/>
</dbReference>
<evidence type="ECO:0000256" key="7">
    <source>
        <dbReference type="ARBA" id="ARBA00031828"/>
    </source>
</evidence>
<dbReference type="InterPro" id="IPR004446">
    <property type="entry name" value="Heptose_bisP_phosphatase"/>
</dbReference>
<dbReference type="InterPro" id="IPR006549">
    <property type="entry name" value="HAD-SF_hydro_IIIA"/>
</dbReference>
<dbReference type="AlphaFoldDB" id="A0A5J4SVF1"/>
<dbReference type="GO" id="GO:0005737">
    <property type="term" value="C:cytoplasm"/>
    <property type="evidence" value="ECO:0007669"/>
    <property type="project" value="UniProtKB-SubCell"/>
</dbReference>
<dbReference type="InterPro" id="IPR036412">
    <property type="entry name" value="HAD-like_sf"/>
</dbReference>
<dbReference type="EMBL" id="SNRY01000032">
    <property type="protein sequence ID" value="KAA6350179.1"/>
    <property type="molecule type" value="Genomic_DNA"/>
</dbReference>
<dbReference type="GO" id="GO:0046872">
    <property type="term" value="F:metal ion binding"/>
    <property type="evidence" value="ECO:0007669"/>
    <property type="project" value="UniProtKB-KW"/>
</dbReference>
<evidence type="ECO:0000256" key="6">
    <source>
        <dbReference type="ARBA" id="ARBA00023277"/>
    </source>
</evidence>